<dbReference type="SUPFAM" id="SSF51206">
    <property type="entry name" value="cAMP-binding domain-like"/>
    <property type="match status" value="1"/>
</dbReference>
<keyword evidence="2" id="KW-0813">Transport</keyword>
<keyword evidence="14" id="KW-1185">Reference proteome</keyword>
<sequence>MSIYKLYKNLFKYQKKQPLLFSLLCLAVIFSVIFQCIQPLLVEWLINVVLKTQQISLLIWGLSLLLINFLLFVFIYLMRAKILSSLGAKIIAHLKYRLFVTIQNLDLNSYYKKNNTPLISYFSEHISLVESTTLFAAWNLIGDISLCLAAAVLFFYFNWMIALIILPCLALIFILPRYFFKRSKSDISEKQELDAQLIECVQENIAMQDVIRLGLLKNYRKNQFQSLINQSAKINYRYNFDLGFSSASLLLGINFSLLLIYILGGILIFLNLLSLGSFIAFIILFRNFLSAINSISNTLPQIMRCAFSFNLIEDLLEMETPVIKEFDLPRFAREICFKNVSFNYNNVMVLKALNFKIKAGQLVGIVGLSGSGKSTLLKLLLKEISSTSGSIFFDGYNYSDFPQTSLLSQTSVVMQEPKLFEGSIMENIEMGCLGASKNEIFEAAKKAGIHDEIMQLPEQYDSIIGHKATDLSGGQKQRICIARALIANPAILCLDEASSALDPFATSIIDETVRALTKDHTVISITHRLGSVINADLILVMNHGEIVETGSHLSLIEQNGFYNQLWNKQQGFTLIPKQGFISVSPQWLKQIPLLAEFDSDLMHEIADSMITERWDKGEIVFKKGDPGDKFYIIAIGMVEVFSANTGTETAIANLSDGDFFGEVALLYNCERNATVKTSSTCLFLSLASDVFYKIIQRLPKQQKSDLLEKVYARLSEEQKLKNYQTRFII</sequence>
<dbReference type="PROSITE" id="PS00211">
    <property type="entry name" value="ABC_TRANSPORTER_1"/>
    <property type="match status" value="1"/>
</dbReference>
<dbReference type="InterPro" id="IPR011527">
    <property type="entry name" value="ABC1_TM_dom"/>
</dbReference>
<dbReference type="PANTHER" id="PTHR43394">
    <property type="entry name" value="ATP-DEPENDENT PERMEASE MDL1, MITOCHONDRIAL"/>
    <property type="match status" value="1"/>
</dbReference>
<evidence type="ECO:0000256" key="9">
    <source>
        <dbReference type="SAM" id="Phobius"/>
    </source>
</evidence>
<evidence type="ECO:0000313" key="13">
    <source>
        <dbReference type="EMBL" id="CDZ78362.1"/>
    </source>
</evidence>
<dbReference type="InterPro" id="IPR036640">
    <property type="entry name" value="ABC1_TM_sf"/>
</dbReference>
<reference evidence="13 14" key="1">
    <citation type="submission" date="2014-06" db="EMBL/GenBank/DDBJ databases">
        <authorList>
            <person name="Urmite Genomes Urmite Genomes"/>
        </authorList>
    </citation>
    <scope>NUCLEOTIDE SEQUENCE [LARGE SCALE GENOMIC DNA]</scope>
</reference>
<feature type="transmembrane region" description="Helical" evidence="9">
    <location>
        <begin position="161"/>
        <end position="180"/>
    </location>
</feature>
<keyword evidence="8 9" id="KW-0472">Membrane</keyword>
<dbReference type="GO" id="GO:0005524">
    <property type="term" value="F:ATP binding"/>
    <property type="evidence" value="ECO:0007669"/>
    <property type="project" value="UniProtKB-KW"/>
</dbReference>
<dbReference type="Proteomes" id="UP000044071">
    <property type="component" value="Unassembled WGS sequence"/>
</dbReference>
<gene>
    <name evidence="13" type="ORF">BN59_02672</name>
</gene>
<feature type="transmembrane region" description="Helical" evidence="9">
    <location>
        <begin position="134"/>
        <end position="155"/>
    </location>
</feature>
<evidence type="ECO:0000259" key="12">
    <source>
        <dbReference type="PROSITE" id="PS50929"/>
    </source>
</evidence>
<evidence type="ECO:0000259" key="11">
    <source>
        <dbReference type="PROSITE" id="PS50893"/>
    </source>
</evidence>
<dbReference type="SUPFAM" id="SSF52540">
    <property type="entry name" value="P-loop containing nucleoside triphosphate hydrolases"/>
    <property type="match status" value="1"/>
</dbReference>
<evidence type="ECO:0000256" key="5">
    <source>
        <dbReference type="ARBA" id="ARBA00022741"/>
    </source>
</evidence>
<dbReference type="InterPro" id="IPR017871">
    <property type="entry name" value="ABC_transporter-like_CS"/>
</dbReference>
<evidence type="ECO:0000256" key="1">
    <source>
        <dbReference type="ARBA" id="ARBA00004651"/>
    </source>
</evidence>
<dbReference type="InterPro" id="IPR003593">
    <property type="entry name" value="AAA+_ATPase"/>
</dbReference>
<keyword evidence="7 9" id="KW-1133">Transmembrane helix</keyword>
<dbReference type="Pfam" id="PF00664">
    <property type="entry name" value="ABC_membrane"/>
    <property type="match status" value="1"/>
</dbReference>
<organism evidence="13 14">
    <name type="scientific">Legionella massiliensis</name>
    <dbReference type="NCBI Taxonomy" id="1034943"/>
    <lineage>
        <taxon>Bacteria</taxon>
        <taxon>Pseudomonadati</taxon>
        <taxon>Pseudomonadota</taxon>
        <taxon>Gammaproteobacteria</taxon>
        <taxon>Legionellales</taxon>
        <taxon>Legionellaceae</taxon>
        <taxon>Legionella</taxon>
    </lineage>
</organism>
<dbReference type="InterPro" id="IPR003439">
    <property type="entry name" value="ABC_transporter-like_ATP-bd"/>
</dbReference>
<dbReference type="Pfam" id="PF00027">
    <property type="entry name" value="cNMP_binding"/>
    <property type="match status" value="1"/>
</dbReference>
<feature type="domain" description="Cyclic nucleotide-binding" evidence="10">
    <location>
        <begin position="593"/>
        <end position="695"/>
    </location>
</feature>
<accession>A0A078KZA4</accession>
<name>A0A078KZA4_9GAMM</name>
<dbReference type="InterPro" id="IPR018490">
    <property type="entry name" value="cNMP-bd_dom_sf"/>
</dbReference>
<proteinExistence type="predicted"/>
<comment type="subcellular location">
    <subcellularLocation>
        <location evidence="1">Cell membrane</location>
        <topology evidence="1">Multi-pass membrane protein</topology>
    </subcellularLocation>
</comment>
<evidence type="ECO:0000256" key="7">
    <source>
        <dbReference type="ARBA" id="ARBA00022989"/>
    </source>
</evidence>
<dbReference type="InterPro" id="IPR014710">
    <property type="entry name" value="RmlC-like_jellyroll"/>
</dbReference>
<keyword evidence="4 9" id="KW-0812">Transmembrane</keyword>
<dbReference type="GO" id="GO:0016887">
    <property type="term" value="F:ATP hydrolysis activity"/>
    <property type="evidence" value="ECO:0007669"/>
    <property type="project" value="InterPro"/>
</dbReference>
<dbReference type="InterPro" id="IPR027417">
    <property type="entry name" value="P-loop_NTPase"/>
</dbReference>
<dbReference type="InterPro" id="IPR000595">
    <property type="entry name" value="cNMP-bd_dom"/>
</dbReference>
<evidence type="ECO:0000256" key="6">
    <source>
        <dbReference type="ARBA" id="ARBA00022840"/>
    </source>
</evidence>
<feature type="transmembrane region" description="Helical" evidence="9">
    <location>
        <begin position="268"/>
        <end position="289"/>
    </location>
</feature>
<dbReference type="eggNOG" id="COG1132">
    <property type="taxonomic scope" value="Bacteria"/>
</dbReference>
<dbReference type="PROSITE" id="PS50929">
    <property type="entry name" value="ABC_TM1F"/>
    <property type="match status" value="1"/>
</dbReference>
<dbReference type="PROSITE" id="PS50042">
    <property type="entry name" value="CNMP_BINDING_3"/>
    <property type="match status" value="1"/>
</dbReference>
<dbReference type="EMBL" id="CCSB01000003">
    <property type="protein sequence ID" value="CDZ78362.1"/>
    <property type="molecule type" value="Genomic_DNA"/>
</dbReference>
<evidence type="ECO:0000256" key="8">
    <source>
        <dbReference type="ARBA" id="ARBA00023136"/>
    </source>
</evidence>
<dbReference type="Pfam" id="PF00005">
    <property type="entry name" value="ABC_tran"/>
    <property type="match status" value="1"/>
</dbReference>
<feature type="transmembrane region" description="Helical" evidence="9">
    <location>
        <begin position="20"/>
        <end position="42"/>
    </location>
</feature>
<feature type="domain" description="ABC transporter" evidence="11">
    <location>
        <begin position="335"/>
        <end position="568"/>
    </location>
</feature>
<dbReference type="STRING" id="1034943.BN59_02672"/>
<dbReference type="PROSITE" id="PS50893">
    <property type="entry name" value="ABC_TRANSPORTER_2"/>
    <property type="match status" value="1"/>
</dbReference>
<dbReference type="InterPro" id="IPR039421">
    <property type="entry name" value="Type_1_exporter"/>
</dbReference>
<dbReference type="Gene3D" id="3.40.50.300">
    <property type="entry name" value="P-loop containing nucleotide triphosphate hydrolases"/>
    <property type="match status" value="1"/>
</dbReference>
<dbReference type="AlphaFoldDB" id="A0A078KZA4"/>
<protein>
    <submittedName>
        <fullName evidence="13">Putative ABC transporter ATP-binding protein</fullName>
    </submittedName>
</protein>
<dbReference type="CDD" id="cd07346">
    <property type="entry name" value="ABC_6TM_exporters"/>
    <property type="match status" value="1"/>
</dbReference>
<dbReference type="CDD" id="cd00038">
    <property type="entry name" value="CAP_ED"/>
    <property type="match status" value="1"/>
</dbReference>
<dbReference type="PRINTS" id="PR00103">
    <property type="entry name" value="CAMPKINASE"/>
</dbReference>
<dbReference type="SMART" id="SM00100">
    <property type="entry name" value="cNMP"/>
    <property type="match status" value="1"/>
</dbReference>
<dbReference type="SMART" id="SM00382">
    <property type="entry name" value="AAA"/>
    <property type="match status" value="1"/>
</dbReference>
<dbReference type="PANTHER" id="PTHR43394:SF1">
    <property type="entry name" value="ATP-BINDING CASSETTE SUB-FAMILY B MEMBER 10, MITOCHONDRIAL"/>
    <property type="match status" value="1"/>
</dbReference>
<keyword evidence="3" id="KW-1003">Cell membrane</keyword>
<keyword evidence="5" id="KW-0547">Nucleotide-binding</keyword>
<evidence type="ECO:0000259" key="10">
    <source>
        <dbReference type="PROSITE" id="PS50042"/>
    </source>
</evidence>
<evidence type="ECO:0000256" key="4">
    <source>
        <dbReference type="ARBA" id="ARBA00022692"/>
    </source>
</evidence>
<dbReference type="RefSeq" id="WP_043874863.1">
    <property type="nucleotide sequence ID" value="NZ_CCVW01000003.1"/>
</dbReference>
<dbReference type="GO" id="GO:0015421">
    <property type="term" value="F:ABC-type oligopeptide transporter activity"/>
    <property type="evidence" value="ECO:0007669"/>
    <property type="project" value="TreeGrafter"/>
</dbReference>
<evidence type="ECO:0000313" key="14">
    <source>
        <dbReference type="Proteomes" id="UP000044071"/>
    </source>
</evidence>
<dbReference type="FunFam" id="3.40.50.300:FF:000221">
    <property type="entry name" value="Multidrug ABC transporter ATP-binding protein"/>
    <property type="match status" value="1"/>
</dbReference>
<evidence type="ECO:0000256" key="2">
    <source>
        <dbReference type="ARBA" id="ARBA00022448"/>
    </source>
</evidence>
<dbReference type="SUPFAM" id="SSF90123">
    <property type="entry name" value="ABC transporter transmembrane region"/>
    <property type="match status" value="1"/>
</dbReference>
<dbReference type="GO" id="GO:0005886">
    <property type="term" value="C:plasma membrane"/>
    <property type="evidence" value="ECO:0007669"/>
    <property type="project" value="UniProtKB-SubCell"/>
</dbReference>
<dbReference type="Gene3D" id="1.20.1560.10">
    <property type="entry name" value="ABC transporter type 1, transmembrane domain"/>
    <property type="match status" value="1"/>
</dbReference>
<keyword evidence="6 13" id="KW-0067">ATP-binding</keyword>
<dbReference type="OrthoDB" id="9806127at2"/>
<dbReference type="Gene3D" id="2.60.120.10">
    <property type="entry name" value="Jelly Rolls"/>
    <property type="match status" value="1"/>
</dbReference>
<feature type="transmembrane region" description="Helical" evidence="9">
    <location>
        <begin position="54"/>
        <end position="77"/>
    </location>
</feature>
<evidence type="ECO:0000256" key="3">
    <source>
        <dbReference type="ARBA" id="ARBA00022475"/>
    </source>
</evidence>
<feature type="domain" description="ABC transmembrane type-1" evidence="12">
    <location>
        <begin position="23"/>
        <end position="304"/>
    </location>
</feature>